<proteinExistence type="predicted"/>
<gene>
    <name evidence="1" type="ORF">rsdtw13_00400</name>
</gene>
<protein>
    <submittedName>
        <fullName evidence="1">Uncharacterized protein</fullName>
    </submittedName>
</protein>
<keyword evidence="2" id="KW-1185">Reference proteome</keyword>
<comment type="caution">
    <text evidence="1">The sequence shown here is derived from an EMBL/GenBank/DDBJ whole genome shotgun (WGS) entry which is preliminary data.</text>
</comment>
<evidence type="ECO:0000313" key="1">
    <source>
        <dbReference type="EMBL" id="GKX64782.1"/>
    </source>
</evidence>
<name>A0ACB5R6A8_9CLOT</name>
<evidence type="ECO:0000313" key="2">
    <source>
        <dbReference type="Proteomes" id="UP001058074"/>
    </source>
</evidence>
<accession>A0ACB5R6A8</accession>
<sequence>MGKILFIFKKAPFPAIITILSFVAFIGVYWLMTAKSIEPHYFKGLIFAIPFICFGIITFFTTIGKLNFGVSSTITICLIFILGIGSLFMFIYIAIIESTDLITDTSKYERVLKVTGYPNKELIKYFPNKIPRNAKNVVFKYSPAFLQGGEDFNLKFETDSPSINNYSNEFSKKAKWIGKWSNSQTENNGIILGTFGMVGYDVLPEDFTIYLFDSKPYHSNDWNHGHLSTAAISKQRNMIIFISEDW</sequence>
<dbReference type="EMBL" id="BROD01000001">
    <property type="protein sequence ID" value="GKX64782.1"/>
    <property type="molecule type" value="Genomic_DNA"/>
</dbReference>
<reference evidence="1" key="1">
    <citation type="journal article" date="2025" name="Int. J. Syst. Evol. Microbiol.">
        <title>Inconstantimicrobium mannanitabidum sp. nov., a novel member of the family Clostridiaceae isolated from anoxic soil under the treatment of reductive soil disinfestation.</title>
        <authorList>
            <person name="Ueki A."/>
            <person name="Tonouchi A."/>
            <person name="Honma S."/>
            <person name="Kaku N."/>
            <person name="Ueki K."/>
        </authorList>
    </citation>
    <scope>NUCLEOTIDE SEQUENCE</scope>
    <source>
        <strain evidence="1">TW13</strain>
    </source>
</reference>
<dbReference type="Proteomes" id="UP001058074">
    <property type="component" value="Unassembled WGS sequence"/>
</dbReference>
<organism evidence="1 2">
    <name type="scientific">Inconstantimicrobium mannanitabidum</name>
    <dbReference type="NCBI Taxonomy" id="1604901"/>
    <lineage>
        <taxon>Bacteria</taxon>
        <taxon>Bacillati</taxon>
        <taxon>Bacillota</taxon>
        <taxon>Clostridia</taxon>
        <taxon>Eubacteriales</taxon>
        <taxon>Clostridiaceae</taxon>
        <taxon>Inconstantimicrobium</taxon>
    </lineage>
</organism>